<gene>
    <name evidence="1" type="ORF">VZT92_004774</name>
</gene>
<proteinExistence type="predicted"/>
<organism evidence="1 2">
    <name type="scientific">Zoarces viviparus</name>
    <name type="common">Viviparous eelpout</name>
    <name type="synonym">Blennius viviparus</name>
    <dbReference type="NCBI Taxonomy" id="48416"/>
    <lineage>
        <taxon>Eukaryota</taxon>
        <taxon>Metazoa</taxon>
        <taxon>Chordata</taxon>
        <taxon>Craniata</taxon>
        <taxon>Vertebrata</taxon>
        <taxon>Euteleostomi</taxon>
        <taxon>Actinopterygii</taxon>
        <taxon>Neopterygii</taxon>
        <taxon>Teleostei</taxon>
        <taxon>Neoteleostei</taxon>
        <taxon>Acanthomorphata</taxon>
        <taxon>Eupercaria</taxon>
        <taxon>Perciformes</taxon>
        <taxon>Cottioidei</taxon>
        <taxon>Zoarcales</taxon>
        <taxon>Zoarcidae</taxon>
        <taxon>Zoarcinae</taxon>
        <taxon>Zoarces</taxon>
    </lineage>
</organism>
<name>A0AAW1FSE8_ZOAVI</name>
<sequence length="113" mass="12892">MRQQEVSSSMPRRLKSMRAFTQTVHGSRVCPERLRTLFMLRKPTEMQSEPPASTWKASVQTQTCCISAESTCQTPLGLFVRVLLIHWVISCLWRKVQRAGELEDVVICTGHTT</sequence>
<keyword evidence="2" id="KW-1185">Reference proteome</keyword>
<comment type="caution">
    <text evidence="1">The sequence shown here is derived from an EMBL/GenBank/DDBJ whole genome shotgun (WGS) entry which is preliminary data.</text>
</comment>
<evidence type="ECO:0000313" key="2">
    <source>
        <dbReference type="Proteomes" id="UP001488805"/>
    </source>
</evidence>
<dbReference type="EMBL" id="JBCEZU010000034">
    <property type="protein sequence ID" value="KAK9537135.1"/>
    <property type="molecule type" value="Genomic_DNA"/>
</dbReference>
<dbReference type="AlphaFoldDB" id="A0AAW1FSE8"/>
<accession>A0AAW1FSE8</accession>
<reference evidence="1 2" key="1">
    <citation type="journal article" date="2024" name="Genome Biol. Evol.">
        <title>Chromosome-level genome assembly of the viviparous eelpout Zoarces viviparus.</title>
        <authorList>
            <person name="Fuhrmann N."/>
            <person name="Brasseur M.V."/>
            <person name="Bakowski C.E."/>
            <person name="Podsiadlowski L."/>
            <person name="Prost S."/>
            <person name="Krehenwinkel H."/>
            <person name="Mayer C."/>
        </authorList>
    </citation>
    <scope>NUCLEOTIDE SEQUENCE [LARGE SCALE GENOMIC DNA]</scope>
    <source>
        <strain evidence="1">NO-MEL_2022_Ind0_liver</strain>
    </source>
</reference>
<dbReference type="Proteomes" id="UP001488805">
    <property type="component" value="Unassembled WGS sequence"/>
</dbReference>
<protein>
    <submittedName>
        <fullName evidence="1">Uncharacterized protein</fullName>
    </submittedName>
</protein>
<evidence type="ECO:0000313" key="1">
    <source>
        <dbReference type="EMBL" id="KAK9537135.1"/>
    </source>
</evidence>